<feature type="compositionally biased region" description="Low complexity" evidence="1">
    <location>
        <begin position="583"/>
        <end position="595"/>
    </location>
</feature>
<feature type="compositionally biased region" description="Polar residues" evidence="1">
    <location>
        <begin position="531"/>
        <end position="552"/>
    </location>
</feature>
<feature type="region of interest" description="Disordered" evidence="1">
    <location>
        <begin position="413"/>
        <end position="552"/>
    </location>
</feature>
<evidence type="ECO:0000313" key="3">
    <source>
        <dbReference type="EMBL" id="KAF9061051.1"/>
    </source>
</evidence>
<evidence type="ECO:0000256" key="1">
    <source>
        <dbReference type="SAM" id="MobiDB-lite"/>
    </source>
</evidence>
<feature type="compositionally biased region" description="Basic and acidic residues" evidence="1">
    <location>
        <begin position="622"/>
        <end position="632"/>
    </location>
</feature>
<sequence length="1027" mass="111823">MDFGFESSLPQPSFLFASPPVPGANVQPGLQSLYQTPSHPQIPSSFSGQSACAHAPGPNPDIVQHLNNEIWNLQVQVNPLRTEIETWKTAYQTLAQSLQNSSGVTNWYHHTDEKSGGKSESSEPTCGASKASNGINVATKYVLTDRGTPINGHKAWAMQRTAMALLKQYLDLGKAPLTWGQVQYDVRLHFISKMVAEHPKLGLCKDFWKPLHLATTIYPSWHKNSVEKKAPKKRGNSDTSTGSCEKRSALHENISDSALPPLKKVKLGKGRQKAKVDSLLASTPIAETAIVSGSTTSGEIVELVEDVAVGNAGEDETQVRALSAVSAKVADLTQYASDGAQGPRKSIPNTAEARPFIEVPHEAKAKVNSLHLSSSNDTDLAFGIRRSLHQKGQRQPEGQRLQHFCIVFSTNTKVPKRKAKVPTQKTKGKLPPPTKRSKKAPKTTAQETAQREEDEDKYKGNGQDGDVNGVQLVENSDEEQEEEQVLQTRASRSCNDKDDDNDNQMSLSYPDSTAAEVVDASKPKSLKSKPANRQPQGSTQRPPASRTSTQVTWSLSVTLSQSTCPPLSVASAQSTQSSHSLASALSARSSNTSSAGLKIEDEPIPKKYSNTDIGSSLKPKARRNEQLDRERPQVNTQPSCAPVARSNASQAPSTGVEIGDGPKAKKKGPSLNHKVRRDEKLDYERPQVTTQSSRALVACNHTPSSDATRDTQWKQHSDIVVTGKNCRFTLALSDQLTGMREVINRAINQGQVHMLFNHQYSPIGPAIKQLAHASLSEAAKDLGYNYIRPIVNYVSGRIGIEQKELKTPTSTVLQSFGFTNQSDQAEARNLVGTASYLYPQDLAKGIQPDNGKPFQHPVFANFIREAFFSSGYYAKIAAKHRSQFRSSHPEKPNELEIPKAMVALASTAIHACLQDHSTGVKDNFPTKELDDVWCLAIRILDEIKKRSILKYHKLMHNLYIDASGSRVPENMTNQQIYNAIDWTAFNGDNSEDEGTSSTAVQPQPAASGSGTGTATAGAADSQDSSPS</sequence>
<feature type="region of interest" description="Disordered" evidence="1">
    <location>
        <begin position="105"/>
        <end position="130"/>
    </location>
</feature>
<dbReference type="AlphaFoldDB" id="A0A9P5TZP5"/>
<reference evidence="3" key="1">
    <citation type="submission" date="2020-11" db="EMBL/GenBank/DDBJ databases">
        <authorList>
            <consortium name="DOE Joint Genome Institute"/>
            <person name="Ahrendt S."/>
            <person name="Riley R."/>
            <person name="Andreopoulos W."/>
            <person name="Labutti K."/>
            <person name="Pangilinan J."/>
            <person name="Ruiz-Duenas F.J."/>
            <person name="Barrasa J.M."/>
            <person name="Sanchez-Garcia M."/>
            <person name="Camarero S."/>
            <person name="Miyauchi S."/>
            <person name="Serrano A."/>
            <person name="Linde D."/>
            <person name="Babiker R."/>
            <person name="Drula E."/>
            <person name="Ayuso-Fernandez I."/>
            <person name="Pacheco R."/>
            <person name="Padilla G."/>
            <person name="Ferreira P."/>
            <person name="Barriuso J."/>
            <person name="Kellner H."/>
            <person name="Castanera R."/>
            <person name="Alfaro M."/>
            <person name="Ramirez L."/>
            <person name="Pisabarro A.G."/>
            <person name="Kuo A."/>
            <person name="Tritt A."/>
            <person name="Lipzen A."/>
            <person name="He G."/>
            <person name="Yan M."/>
            <person name="Ng V."/>
            <person name="Cullen D."/>
            <person name="Martin F."/>
            <person name="Rosso M.-N."/>
            <person name="Henrissat B."/>
            <person name="Hibbett D."/>
            <person name="Martinez A.T."/>
            <person name="Grigoriev I.V."/>
        </authorList>
    </citation>
    <scope>NUCLEOTIDE SEQUENCE</scope>
    <source>
        <strain evidence="3">AH 40177</strain>
    </source>
</reference>
<comment type="caution">
    <text evidence="3">The sequence shown here is derived from an EMBL/GenBank/DDBJ whole genome shotgun (WGS) entry which is preliminary data.</text>
</comment>
<feature type="region of interest" description="Disordered" evidence="1">
    <location>
        <begin position="225"/>
        <end position="250"/>
    </location>
</feature>
<dbReference type="EMBL" id="JADNRY010000216">
    <property type="protein sequence ID" value="KAF9061051.1"/>
    <property type="molecule type" value="Genomic_DNA"/>
</dbReference>
<dbReference type="OrthoDB" id="3225557at2759"/>
<dbReference type="Pfam" id="PF20149">
    <property type="entry name" value="DUF6532"/>
    <property type="match status" value="1"/>
</dbReference>
<gene>
    <name evidence="3" type="ORF">BDP27DRAFT_1369987</name>
</gene>
<feature type="region of interest" description="Disordered" evidence="1">
    <location>
        <begin position="583"/>
        <end position="692"/>
    </location>
</feature>
<feature type="region of interest" description="Disordered" evidence="1">
    <location>
        <begin position="27"/>
        <end position="58"/>
    </location>
</feature>
<organism evidence="3 4">
    <name type="scientific">Rhodocollybia butyracea</name>
    <dbReference type="NCBI Taxonomy" id="206335"/>
    <lineage>
        <taxon>Eukaryota</taxon>
        <taxon>Fungi</taxon>
        <taxon>Dikarya</taxon>
        <taxon>Basidiomycota</taxon>
        <taxon>Agaricomycotina</taxon>
        <taxon>Agaricomycetes</taxon>
        <taxon>Agaricomycetidae</taxon>
        <taxon>Agaricales</taxon>
        <taxon>Marasmiineae</taxon>
        <taxon>Omphalotaceae</taxon>
        <taxon>Rhodocollybia</taxon>
    </lineage>
</organism>
<feature type="domain" description="DUF6532" evidence="2">
    <location>
        <begin position="746"/>
        <end position="941"/>
    </location>
</feature>
<accession>A0A9P5TZP5</accession>
<dbReference type="InterPro" id="IPR045341">
    <property type="entry name" value="DUF6532"/>
</dbReference>
<feature type="region of interest" description="Disordered" evidence="1">
    <location>
        <begin position="987"/>
        <end position="1027"/>
    </location>
</feature>
<feature type="compositionally biased region" description="Basic and acidic residues" evidence="1">
    <location>
        <begin position="109"/>
        <end position="121"/>
    </location>
</feature>
<feature type="compositionally biased region" description="Acidic residues" evidence="1">
    <location>
        <begin position="475"/>
        <end position="484"/>
    </location>
</feature>
<feature type="compositionally biased region" description="Basic and acidic residues" evidence="1">
    <location>
        <begin position="676"/>
        <end position="685"/>
    </location>
</feature>
<feature type="compositionally biased region" description="Polar residues" evidence="1">
    <location>
        <begin position="28"/>
        <end position="50"/>
    </location>
</feature>
<proteinExistence type="predicted"/>
<dbReference type="Proteomes" id="UP000772434">
    <property type="component" value="Unassembled WGS sequence"/>
</dbReference>
<feature type="compositionally biased region" description="Low complexity" evidence="1">
    <location>
        <begin position="1005"/>
        <end position="1019"/>
    </location>
</feature>
<evidence type="ECO:0000259" key="2">
    <source>
        <dbReference type="Pfam" id="PF20149"/>
    </source>
</evidence>
<evidence type="ECO:0000313" key="4">
    <source>
        <dbReference type="Proteomes" id="UP000772434"/>
    </source>
</evidence>
<name>A0A9P5TZP5_9AGAR</name>
<keyword evidence="4" id="KW-1185">Reference proteome</keyword>
<protein>
    <recommendedName>
        <fullName evidence="2">DUF6532 domain-containing protein</fullName>
    </recommendedName>
</protein>